<evidence type="ECO:0000256" key="1">
    <source>
        <dbReference type="SAM" id="MobiDB-lite"/>
    </source>
</evidence>
<feature type="compositionally biased region" description="Low complexity" evidence="1">
    <location>
        <begin position="80"/>
        <end position="91"/>
    </location>
</feature>
<reference evidence="2" key="1">
    <citation type="submission" date="2020-11" db="EMBL/GenBank/DDBJ databases">
        <authorList>
            <person name="Tran Van P."/>
        </authorList>
    </citation>
    <scope>NUCLEOTIDE SEQUENCE</scope>
</reference>
<dbReference type="EMBL" id="OD004808">
    <property type="protein sequence ID" value="CAD7410516.1"/>
    <property type="molecule type" value="Genomic_DNA"/>
</dbReference>
<feature type="compositionally biased region" description="Basic and acidic residues" evidence="1">
    <location>
        <begin position="127"/>
        <end position="142"/>
    </location>
</feature>
<proteinExistence type="predicted"/>
<protein>
    <submittedName>
        <fullName evidence="2">Uncharacterized protein</fullName>
    </submittedName>
</protein>
<evidence type="ECO:0000313" key="2">
    <source>
        <dbReference type="EMBL" id="CAD7410516.1"/>
    </source>
</evidence>
<name>A0A7R9H6A8_TIMPO</name>
<sequence length="142" mass="16066">MDAGTRRTERVITWKGFDEKKSVQIAWKSEKVWNAAQGANIHPQNYIPQDYQRLAQLHYLHVKSLEWASHNYHQAEEQRPPSSSLSYPGPGNDDVRSPGSGGTPGPLSQQPGSQQSVDNTDPVTVTLRKEVPRERQQRRVLP</sequence>
<feature type="region of interest" description="Disordered" evidence="1">
    <location>
        <begin position="73"/>
        <end position="142"/>
    </location>
</feature>
<gene>
    <name evidence="2" type="ORF">TPSB3V08_LOCUS7389</name>
</gene>
<organism evidence="2">
    <name type="scientific">Timema poppense</name>
    <name type="common">Walking stick</name>
    <dbReference type="NCBI Taxonomy" id="170557"/>
    <lineage>
        <taxon>Eukaryota</taxon>
        <taxon>Metazoa</taxon>
        <taxon>Ecdysozoa</taxon>
        <taxon>Arthropoda</taxon>
        <taxon>Hexapoda</taxon>
        <taxon>Insecta</taxon>
        <taxon>Pterygota</taxon>
        <taxon>Neoptera</taxon>
        <taxon>Polyneoptera</taxon>
        <taxon>Phasmatodea</taxon>
        <taxon>Timematodea</taxon>
        <taxon>Timematoidea</taxon>
        <taxon>Timematidae</taxon>
        <taxon>Timema</taxon>
    </lineage>
</organism>
<dbReference type="AlphaFoldDB" id="A0A7R9H6A8"/>
<feature type="compositionally biased region" description="Low complexity" evidence="1">
    <location>
        <begin position="105"/>
        <end position="116"/>
    </location>
</feature>
<accession>A0A7R9H6A8</accession>